<dbReference type="RefSeq" id="WP_004084473.1">
    <property type="nucleotide sequence ID" value="NZ_CABKOK010000001.1"/>
</dbReference>
<dbReference type="Proteomes" id="UP000029857">
    <property type="component" value="Unassembled WGS sequence"/>
</dbReference>
<evidence type="ECO:0000313" key="4">
    <source>
        <dbReference type="Proteomes" id="UP000029857"/>
    </source>
</evidence>
<evidence type="ECO:0000313" key="5">
    <source>
        <dbReference type="Proteomes" id="UP000029870"/>
    </source>
</evidence>
<protein>
    <recommendedName>
        <fullName evidence="7">Rod binding protein</fullName>
    </recommendedName>
</protein>
<evidence type="ECO:0000313" key="6">
    <source>
        <dbReference type="Proteomes" id="UP000188298"/>
    </source>
</evidence>
<organism evidence="3 4">
    <name type="scientific">Helicobacter bilis</name>
    <dbReference type="NCBI Taxonomy" id="37372"/>
    <lineage>
        <taxon>Bacteria</taxon>
        <taxon>Pseudomonadati</taxon>
        <taxon>Campylobacterota</taxon>
        <taxon>Epsilonproteobacteria</taxon>
        <taxon>Campylobacterales</taxon>
        <taxon>Helicobacteraceae</taxon>
        <taxon>Helicobacter</taxon>
    </lineage>
</organism>
<dbReference type="Proteomes" id="UP000029870">
    <property type="component" value="Unassembled WGS sequence"/>
</dbReference>
<dbReference type="EMBL" id="CP019645">
    <property type="protein sequence ID" value="AQQ59720.1"/>
    <property type="molecule type" value="Genomic_DNA"/>
</dbReference>
<dbReference type="Proteomes" id="UP000188298">
    <property type="component" value="Chromosome"/>
</dbReference>
<dbReference type="GeneID" id="60655864"/>
<dbReference type="AlphaFoldDB" id="A0A099V3X3"/>
<reference evidence="4 5" key="1">
    <citation type="journal article" date="2014" name="Genome Announc.">
        <title>Draft genome sequences of eight enterohepatic helicobacter species isolated from both laboratory and wild rodents.</title>
        <authorList>
            <person name="Sheh A."/>
            <person name="Shen Z."/>
            <person name="Fox J.G."/>
        </authorList>
    </citation>
    <scope>NUCLEOTIDE SEQUENCE [LARGE SCALE GENOMIC DNA]</scope>
    <source>
        <strain evidence="3 4">ATCC 49320</strain>
        <strain evidence="2 5">Missouri</strain>
    </source>
</reference>
<dbReference type="STRING" id="37372.XJ32_06060"/>
<gene>
    <name evidence="2" type="ORF">LS77_004720</name>
    <name evidence="3" type="ORF">LS79_004110</name>
    <name evidence="1" type="ORF">XJ32_06060</name>
</gene>
<dbReference type="KEGG" id="hbl:XJ32_06060"/>
<reference evidence="3" key="3">
    <citation type="submission" date="2018-04" db="EMBL/GenBank/DDBJ databases">
        <authorList>
            <person name="Sheh A."/>
            <person name="Shen Z."/>
            <person name="Mannion A.J."/>
            <person name="Fox J.G."/>
        </authorList>
    </citation>
    <scope>NUCLEOTIDE SEQUENCE</scope>
    <source>
        <strain evidence="3">ATCC 49320</strain>
        <strain evidence="2">Missouri</strain>
    </source>
</reference>
<evidence type="ECO:0000313" key="2">
    <source>
        <dbReference type="EMBL" id="TLE04952.1"/>
    </source>
</evidence>
<accession>A0A099V3X3</accession>
<evidence type="ECO:0000313" key="3">
    <source>
        <dbReference type="EMBL" id="TLE10990.1"/>
    </source>
</evidence>
<dbReference type="EMBL" id="JRPJ02000010">
    <property type="protein sequence ID" value="TLE10990.1"/>
    <property type="molecule type" value="Genomic_DNA"/>
</dbReference>
<evidence type="ECO:0008006" key="7">
    <source>
        <dbReference type="Google" id="ProtNLM"/>
    </source>
</evidence>
<dbReference type="EMBL" id="JRPH02000011">
    <property type="protein sequence ID" value="TLE04952.1"/>
    <property type="molecule type" value="Genomic_DNA"/>
</dbReference>
<sequence length="109" mass="12231">MKLDTTSTMSSLAQSKESGLIKDLKAKVDGKTLESDKALREQTDKFEAIFIKTLLDTALNLDNPLYPKQPGSDIYNAMFKEQLSENLSGSFGYSELLFNYLKDQQKLKG</sequence>
<proteinExistence type="predicted"/>
<reference evidence="1 6" key="2">
    <citation type="submission" date="2017-02" db="EMBL/GenBank/DDBJ databases">
        <title>Whole genome sequencing of Helicobacter bilis strain AAQJH.</title>
        <authorList>
            <person name="Conlan S."/>
            <person name="Thomas P.J."/>
            <person name="Mullikin J."/>
            <person name="Palmore T.N."/>
            <person name="Frank K.M."/>
            <person name="Segre J.A."/>
        </authorList>
    </citation>
    <scope>NUCLEOTIDE SEQUENCE [LARGE SCALE GENOMIC DNA]</scope>
    <source>
        <strain evidence="1 6">AAQJH</strain>
    </source>
</reference>
<evidence type="ECO:0000313" key="1">
    <source>
        <dbReference type="EMBL" id="AQQ59720.1"/>
    </source>
</evidence>
<name>A0A099V3X3_9HELI</name>